<dbReference type="SUPFAM" id="SSF101908">
    <property type="entry name" value="Putative isomerase YbhE"/>
    <property type="match status" value="1"/>
</dbReference>
<evidence type="ECO:0000313" key="3">
    <source>
        <dbReference type="Proteomes" id="UP000836841"/>
    </source>
</evidence>
<sequence length="712" mass="80096">MLQFALVTMAPSDSSPTKPEDGSGNGKSHHEIGAVVIQQQIDEVESDKNAEPSHDAGSFYEPGPYTLCCGPEDYDNYFDNPPWECEPSFNPPSEEDEDMYAEEEDEYNTYYCHVNNGGSLKEVCDENGHVDGGNNGEAESTRVIYVPSPKVGLVVGAVATLKYLQSNFGDRIRILRDSEVDMKRAQTPVVITGTNSQIEFVEQLIDAVLVEENHEERMEEETEKPSSQKDCDARSDEVLAEQTHLISSIATNGSLYLNVRESEMSELHTTPKKPKLKREEEEEEEEDEVEADVASRDEQEQILVALVDHRSDEIKRLKHHISNYQTKLVESEKSLRDSKAKLAHLRGHDDGVSVPSISNSKKDSEPLKTLRNVNDDESSRNLTPSKKDYPSPSRSKTLKPCDSSDPRSSSSSSISKSKAKTVVVKQKSEPSSRDSPNVKASRDSPNVKDRGTKRKFELKEHKELIRLIARNSSPTTIKCHTSNQISSQHKRKLRSLILCPVNEQLFATRWHGQFMATATWKVGSFFLPILAILLSQWIVVESICYVDISSGLVSYWRLAASLLSTTDCLSRKQRRWAEDIAWHPSGNTLFSVYTADDGDSQISILNLNKTRGLRLFDIRLRKTELHSFGWKQDSSESQSALINQSWSPDGLYITSGSVDPVIHVFDIRYNARKPTQSIKAHQKRVFKAEWHYSQPLLISISSDLNIGLHKIS</sequence>
<dbReference type="Gene3D" id="3.30.1370.10">
    <property type="entry name" value="K Homology domain, type 1"/>
    <property type="match status" value="1"/>
</dbReference>
<organism evidence="2 3">
    <name type="scientific">Thlaspi arvense</name>
    <name type="common">Field penny-cress</name>
    <dbReference type="NCBI Taxonomy" id="13288"/>
    <lineage>
        <taxon>Eukaryota</taxon>
        <taxon>Viridiplantae</taxon>
        <taxon>Streptophyta</taxon>
        <taxon>Embryophyta</taxon>
        <taxon>Tracheophyta</taxon>
        <taxon>Spermatophyta</taxon>
        <taxon>Magnoliopsida</taxon>
        <taxon>eudicotyledons</taxon>
        <taxon>Gunneridae</taxon>
        <taxon>Pentapetalae</taxon>
        <taxon>rosids</taxon>
        <taxon>malvids</taxon>
        <taxon>Brassicales</taxon>
        <taxon>Brassicaceae</taxon>
        <taxon>Thlaspideae</taxon>
        <taxon>Thlaspi</taxon>
    </lineage>
</organism>
<dbReference type="SUPFAM" id="SSF54791">
    <property type="entry name" value="Eukaryotic type KH-domain (KH-domain type I)"/>
    <property type="match status" value="1"/>
</dbReference>
<feature type="region of interest" description="Disordered" evidence="1">
    <location>
        <begin position="1"/>
        <end position="58"/>
    </location>
</feature>
<feature type="compositionally biased region" description="Basic and acidic residues" evidence="1">
    <location>
        <begin position="360"/>
        <end position="389"/>
    </location>
</feature>
<dbReference type="InterPro" id="IPR001680">
    <property type="entry name" value="WD40_rpt"/>
</dbReference>
<proteinExistence type="predicted"/>
<feature type="compositionally biased region" description="Low complexity" evidence="1">
    <location>
        <begin position="406"/>
        <end position="425"/>
    </location>
</feature>
<feature type="region of interest" description="Disordered" evidence="1">
    <location>
        <begin position="213"/>
        <end position="235"/>
    </location>
</feature>
<dbReference type="PANTHER" id="PTHR47232">
    <property type="entry name" value="TRANSDUCIN FAMILY PROTEIN / WD-40 REPEAT FAMILY PROTEIN"/>
    <property type="match status" value="1"/>
</dbReference>
<protein>
    <submittedName>
        <fullName evidence="2">Uncharacterized protein</fullName>
    </submittedName>
</protein>
<accession>A0AAU9STX8</accession>
<dbReference type="InterPro" id="IPR036612">
    <property type="entry name" value="KH_dom_type_1_sf"/>
</dbReference>
<feature type="compositionally biased region" description="Basic and acidic residues" evidence="1">
    <location>
        <begin position="440"/>
        <end position="454"/>
    </location>
</feature>
<name>A0AAU9STX8_THLAR</name>
<dbReference type="AlphaFoldDB" id="A0AAU9STX8"/>
<reference evidence="2 3" key="1">
    <citation type="submission" date="2022-03" db="EMBL/GenBank/DDBJ databases">
        <authorList>
            <person name="Nunn A."/>
            <person name="Chopra R."/>
            <person name="Nunn A."/>
            <person name="Contreras Garrido A."/>
        </authorList>
    </citation>
    <scope>NUCLEOTIDE SEQUENCE [LARGE SCALE GENOMIC DNA]</scope>
</reference>
<keyword evidence="3" id="KW-1185">Reference proteome</keyword>
<feature type="region of interest" description="Disordered" evidence="1">
    <location>
        <begin position="343"/>
        <end position="454"/>
    </location>
</feature>
<dbReference type="CDD" id="cd00105">
    <property type="entry name" value="KH-I"/>
    <property type="match status" value="1"/>
</dbReference>
<dbReference type="GO" id="GO:0003723">
    <property type="term" value="F:RNA binding"/>
    <property type="evidence" value="ECO:0007669"/>
    <property type="project" value="InterPro"/>
</dbReference>
<dbReference type="PANTHER" id="PTHR47232:SF1">
    <property type="entry name" value="TRANSDUCIN FAMILY PROTEIN _ WD-40 REPEAT FAMILY PROTEIN"/>
    <property type="match status" value="1"/>
</dbReference>
<evidence type="ECO:0000313" key="2">
    <source>
        <dbReference type="EMBL" id="CAH2070403.1"/>
    </source>
</evidence>
<evidence type="ECO:0000256" key="1">
    <source>
        <dbReference type="SAM" id="MobiDB-lite"/>
    </source>
</evidence>
<dbReference type="InterPro" id="IPR015943">
    <property type="entry name" value="WD40/YVTN_repeat-like_dom_sf"/>
</dbReference>
<dbReference type="Pfam" id="PF00400">
    <property type="entry name" value="WD40"/>
    <property type="match status" value="1"/>
</dbReference>
<dbReference type="Proteomes" id="UP000836841">
    <property type="component" value="Chromosome 6"/>
</dbReference>
<feature type="compositionally biased region" description="Acidic residues" evidence="1">
    <location>
        <begin position="280"/>
        <end position="291"/>
    </location>
</feature>
<dbReference type="Gene3D" id="2.130.10.10">
    <property type="entry name" value="YVTN repeat-like/Quinoprotein amine dehydrogenase"/>
    <property type="match status" value="1"/>
</dbReference>
<dbReference type="EMBL" id="OU466862">
    <property type="protein sequence ID" value="CAH2070403.1"/>
    <property type="molecule type" value="Genomic_DNA"/>
</dbReference>
<gene>
    <name evidence="2" type="ORF">TAV2_LOCUS21514</name>
</gene>
<feature type="region of interest" description="Disordered" evidence="1">
    <location>
        <begin position="263"/>
        <end position="297"/>
    </location>
</feature>